<dbReference type="AlphaFoldDB" id="A0ABD2PFT3"/>
<evidence type="ECO:0000256" key="2">
    <source>
        <dbReference type="ARBA" id="ARBA00022723"/>
    </source>
</evidence>
<dbReference type="GO" id="GO:0008270">
    <property type="term" value="F:zinc ion binding"/>
    <property type="evidence" value="ECO:0007669"/>
    <property type="project" value="UniProtKB-KW"/>
</dbReference>
<evidence type="ECO:0000256" key="3">
    <source>
        <dbReference type="ARBA" id="ARBA00022771"/>
    </source>
</evidence>
<evidence type="ECO:0000256" key="4">
    <source>
        <dbReference type="ARBA" id="ARBA00022833"/>
    </source>
</evidence>
<gene>
    <name evidence="7" type="ORF">HHI36_023165</name>
</gene>
<accession>A0ABD2PFT3</accession>
<dbReference type="EMBL" id="JABFTP020000186">
    <property type="protein sequence ID" value="KAL3289770.1"/>
    <property type="molecule type" value="Genomic_DNA"/>
</dbReference>
<comment type="caution">
    <text evidence="7">The sequence shown here is derived from an EMBL/GenBank/DDBJ whole genome shotgun (WGS) entry which is preliminary data.</text>
</comment>
<proteinExistence type="predicted"/>
<name>A0ABD2PFT3_9CUCU</name>
<feature type="region of interest" description="Disordered" evidence="6">
    <location>
        <begin position="41"/>
        <end position="63"/>
    </location>
</feature>
<organism evidence="7 8">
    <name type="scientific">Cryptolaemus montrouzieri</name>
    <dbReference type="NCBI Taxonomy" id="559131"/>
    <lineage>
        <taxon>Eukaryota</taxon>
        <taxon>Metazoa</taxon>
        <taxon>Ecdysozoa</taxon>
        <taxon>Arthropoda</taxon>
        <taxon>Hexapoda</taxon>
        <taxon>Insecta</taxon>
        <taxon>Pterygota</taxon>
        <taxon>Neoptera</taxon>
        <taxon>Endopterygota</taxon>
        <taxon>Coleoptera</taxon>
        <taxon>Polyphaga</taxon>
        <taxon>Cucujiformia</taxon>
        <taxon>Coccinelloidea</taxon>
        <taxon>Coccinellidae</taxon>
        <taxon>Scymninae</taxon>
        <taxon>Scymnini</taxon>
        <taxon>Cryptolaemus</taxon>
    </lineage>
</organism>
<evidence type="ECO:0008006" key="9">
    <source>
        <dbReference type="Google" id="ProtNLM"/>
    </source>
</evidence>
<keyword evidence="4" id="KW-0862">Zinc</keyword>
<keyword evidence="2" id="KW-0479">Metal-binding</keyword>
<dbReference type="InterPro" id="IPR039050">
    <property type="entry name" value="GATAD1"/>
</dbReference>
<keyword evidence="3" id="KW-0863">Zinc-finger</keyword>
<keyword evidence="5" id="KW-0539">Nucleus</keyword>
<keyword evidence="8" id="KW-1185">Reference proteome</keyword>
<dbReference type="PANTHER" id="PTHR13340">
    <property type="entry name" value="GATA ZINC FINGER DOMAIN-CONTAINING"/>
    <property type="match status" value="1"/>
</dbReference>
<dbReference type="PANTHER" id="PTHR13340:SF2">
    <property type="entry name" value="GATA ZINC FINGER DOMAIN-CONTAINING PROTEIN 1"/>
    <property type="match status" value="1"/>
</dbReference>
<evidence type="ECO:0000313" key="7">
    <source>
        <dbReference type="EMBL" id="KAL3289770.1"/>
    </source>
</evidence>
<protein>
    <recommendedName>
        <fullName evidence="9">GATA zinc finger domain-containing protein 1</fullName>
    </recommendedName>
</protein>
<evidence type="ECO:0000256" key="5">
    <source>
        <dbReference type="ARBA" id="ARBA00023242"/>
    </source>
</evidence>
<evidence type="ECO:0000256" key="6">
    <source>
        <dbReference type="SAM" id="MobiDB-lite"/>
    </source>
</evidence>
<dbReference type="GO" id="GO:0005634">
    <property type="term" value="C:nucleus"/>
    <property type="evidence" value="ECO:0007669"/>
    <property type="project" value="UniProtKB-SubCell"/>
</dbReference>
<reference evidence="7 8" key="1">
    <citation type="journal article" date="2021" name="BMC Biol.">
        <title>Horizontally acquired antibacterial genes associated with adaptive radiation of ladybird beetles.</title>
        <authorList>
            <person name="Li H.S."/>
            <person name="Tang X.F."/>
            <person name="Huang Y.H."/>
            <person name="Xu Z.Y."/>
            <person name="Chen M.L."/>
            <person name="Du X.Y."/>
            <person name="Qiu B.Y."/>
            <person name="Chen P.T."/>
            <person name="Zhang W."/>
            <person name="Slipinski A."/>
            <person name="Escalona H.E."/>
            <person name="Waterhouse R.M."/>
            <person name="Zwick A."/>
            <person name="Pang H."/>
        </authorList>
    </citation>
    <scope>NUCLEOTIDE SEQUENCE [LARGE SCALE GENOMIC DNA]</scope>
    <source>
        <strain evidence="7">SYSU2018</strain>
    </source>
</reference>
<evidence type="ECO:0000313" key="8">
    <source>
        <dbReference type="Proteomes" id="UP001516400"/>
    </source>
</evidence>
<dbReference type="Proteomes" id="UP001516400">
    <property type="component" value="Unassembled WGS sequence"/>
</dbReference>
<comment type="subcellular location">
    <subcellularLocation>
        <location evidence="1">Nucleus</location>
    </subcellularLocation>
</comment>
<sequence>MPLRGTPVCLKCKATESPLWTNAENLGAICLNCVNETKESVKTEGEGPSSTDAKPSKQKLRTRSTRLNPFALPKFNGPKSKGRRSLFKKAPLKAPEAVATPITSESVFCEGFYYQKGDIVSLIGEDDNNTYYAQIRGLLTDQYCEKSAVITWLLPTRESPPPNECFDPSTYVIGPEEDTPRSLRCMEFIMHAPSDYYKANETPYCNISVPAVPGYIWTSLKPVHKMEEVVKID</sequence>
<evidence type="ECO:0000256" key="1">
    <source>
        <dbReference type="ARBA" id="ARBA00004123"/>
    </source>
</evidence>